<reference evidence="1 2" key="1">
    <citation type="submission" date="2016-12" db="EMBL/GenBank/DDBJ databases">
        <authorList>
            <person name="Song W.-J."/>
            <person name="Kurnit D.M."/>
        </authorList>
    </citation>
    <scope>NUCLEOTIDE SEQUENCE [LARGE SCALE GENOMIC DNA]</scope>
    <source>
        <strain evidence="1 2">STM7296</strain>
    </source>
</reference>
<gene>
    <name evidence="1" type="ORF">BN2475_140006</name>
</gene>
<evidence type="ECO:0000313" key="2">
    <source>
        <dbReference type="Proteomes" id="UP000187012"/>
    </source>
</evidence>
<accession>A0A1N7RSM2</accession>
<dbReference type="EMBL" id="CYGX02000014">
    <property type="protein sequence ID" value="SIT38098.1"/>
    <property type="molecule type" value="Genomic_DNA"/>
</dbReference>
<dbReference type="AlphaFoldDB" id="A0A1N7RSM2"/>
<sequence length="50" mass="5903">MIVQAWIFHGKLISEQPSFAVEGIEPVARVQPGVRFPDIFRFEHFRRHLL</sequence>
<keyword evidence="2" id="KW-1185">Reference proteome</keyword>
<name>A0A1N7RSM2_9BURK</name>
<dbReference type="STRING" id="1247936.BN2475_140006"/>
<proteinExistence type="predicted"/>
<organism evidence="1 2">
    <name type="scientific">Paraburkholderia ribeironis</name>
    <dbReference type="NCBI Taxonomy" id="1247936"/>
    <lineage>
        <taxon>Bacteria</taxon>
        <taxon>Pseudomonadati</taxon>
        <taxon>Pseudomonadota</taxon>
        <taxon>Betaproteobacteria</taxon>
        <taxon>Burkholderiales</taxon>
        <taxon>Burkholderiaceae</taxon>
        <taxon>Paraburkholderia</taxon>
    </lineage>
</organism>
<protein>
    <submittedName>
        <fullName evidence="1">Uncharacterized protein</fullName>
    </submittedName>
</protein>
<dbReference type="Proteomes" id="UP000187012">
    <property type="component" value="Unassembled WGS sequence"/>
</dbReference>
<evidence type="ECO:0000313" key="1">
    <source>
        <dbReference type="EMBL" id="SIT38098.1"/>
    </source>
</evidence>